<dbReference type="InterPro" id="IPR001509">
    <property type="entry name" value="Epimerase_deHydtase"/>
</dbReference>
<dbReference type="EMBL" id="AP021874">
    <property type="protein sequence ID" value="BBO67214.1"/>
    <property type="molecule type" value="Genomic_DNA"/>
</dbReference>
<name>A0A5K7YLM2_9BACT</name>
<evidence type="ECO:0000259" key="2">
    <source>
        <dbReference type="Pfam" id="PF01370"/>
    </source>
</evidence>
<reference evidence="3 4" key="1">
    <citation type="submission" date="2019-11" db="EMBL/GenBank/DDBJ databases">
        <title>Comparative genomics of hydrocarbon-degrading Desulfosarcina strains.</title>
        <authorList>
            <person name="Watanabe M."/>
            <person name="Kojima H."/>
            <person name="Fukui M."/>
        </authorList>
    </citation>
    <scope>NUCLEOTIDE SEQUENCE [LARGE SCALE GENOMIC DNA]</scope>
    <source>
        <strain evidence="3 4">PL12</strain>
    </source>
</reference>
<feature type="domain" description="NAD-dependent epimerase/dehydratase" evidence="2">
    <location>
        <begin position="3"/>
        <end position="230"/>
    </location>
</feature>
<dbReference type="Proteomes" id="UP000427906">
    <property type="component" value="Chromosome"/>
</dbReference>
<gene>
    <name evidence="3" type="ORF">DSCA_11440</name>
</gene>
<evidence type="ECO:0000256" key="1">
    <source>
        <dbReference type="ARBA" id="ARBA00007637"/>
    </source>
</evidence>
<protein>
    <submittedName>
        <fullName evidence="3">NAD dependent epimerase/dehydratase</fullName>
    </submittedName>
</protein>
<dbReference type="InterPro" id="IPR036291">
    <property type="entry name" value="NAD(P)-bd_dom_sf"/>
</dbReference>
<dbReference type="Pfam" id="PF01370">
    <property type="entry name" value="Epimerase"/>
    <property type="match status" value="1"/>
</dbReference>
<organism evidence="3 4">
    <name type="scientific">Desulfosarcina alkanivorans</name>
    <dbReference type="NCBI Taxonomy" id="571177"/>
    <lineage>
        <taxon>Bacteria</taxon>
        <taxon>Pseudomonadati</taxon>
        <taxon>Thermodesulfobacteriota</taxon>
        <taxon>Desulfobacteria</taxon>
        <taxon>Desulfobacterales</taxon>
        <taxon>Desulfosarcinaceae</taxon>
        <taxon>Desulfosarcina</taxon>
    </lineage>
</organism>
<dbReference type="KEGG" id="dalk:DSCA_11440"/>
<dbReference type="AlphaFoldDB" id="A0A5K7YLM2"/>
<comment type="similarity">
    <text evidence="1">Belongs to the NAD(P)-dependent epimerase/dehydratase family.</text>
</comment>
<dbReference type="Gene3D" id="3.40.50.720">
    <property type="entry name" value="NAD(P)-binding Rossmann-like Domain"/>
    <property type="match status" value="1"/>
</dbReference>
<dbReference type="SUPFAM" id="SSF51735">
    <property type="entry name" value="NAD(P)-binding Rossmann-fold domains"/>
    <property type="match status" value="1"/>
</dbReference>
<proteinExistence type="inferred from homology"/>
<evidence type="ECO:0000313" key="4">
    <source>
        <dbReference type="Proteomes" id="UP000427906"/>
    </source>
</evidence>
<dbReference type="RefSeq" id="WP_167527623.1">
    <property type="nucleotide sequence ID" value="NZ_AP021874.1"/>
</dbReference>
<keyword evidence="4" id="KW-1185">Reference proteome</keyword>
<evidence type="ECO:0000313" key="3">
    <source>
        <dbReference type="EMBL" id="BBO67214.1"/>
    </source>
</evidence>
<accession>A0A5K7YLM2</accession>
<sequence>MQILVTGATGFIGTHLVRRLLSDGHRVRCLSRHVDASKGIHGHSSIEHVKADITAPETLVDATKGVDVAFHLAAAGHVSAVSAEAFDRFFEVNVRGTKNIISACAKNGVHRFIHFSSTAAMGLPGAAFINEKTPCNPQSPYQKSKYYSEIEALEHGRRTGLEVIVLRPCLVYGPGGGDEFLKLCRMIKRGFFPRIGLGPNLTPIVHVADVVQASLRAIHHGQPGKVYLIASKTSPPLQRLHQLIIRSLAIRRVYFYVPFWIAYALAFLLEKVSAKRGTPPLVSRKNMVSVVTDRTFDISRAEEEIGYHPAVSLEDGIRETIGWYKANHRI</sequence>
<dbReference type="PANTHER" id="PTHR43000">
    <property type="entry name" value="DTDP-D-GLUCOSE 4,6-DEHYDRATASE-RELATED"/>
    <property type="match status" value="1"/>
</dbReference>